<sequence length="560" mass="62190">MSTPDLPPDLDRVADPSTSYTYVDLEGETQGPFEEAALVRWHLDGFMPRSQRAACASTGVETTIGEIVDRLFDRGRGEVKEGETVTEAETRRTSSLDAKLERLLKMGGGSLPMPAVPGFAVGLGDDRVVGSKTENSGAEEDALGITLDASAIALEKYRKPRGWRDILSATREMVRKGRAAMREPMAETDETNTTWSLEVSAAVRDPRPDLSKLDEVLDEEGALPEEPAALDLREPFWVIEDRASKDGELDPEALNAAVAEQLRNTAKPLQSADAQSDRSDVSWSVKPGGLDRQQAREAAAREAREAAVTKERESRAKAMAAEARRESERDERMPEISAQEETQKREAEAVRFFAAKPYAGQWWLPDDTRGGEFALGPFTYDDLVSRLPHVMVAHRREDDAWRVVGPYSARERFENYGRDIDGALVSLSRDEGDDAAAERDMEITMWFDAATAIIAGDEDLKDPFPCIRVDDGRDVRAWFDKEMSKVELRGGIAPPKSPVAPQRKRRRGFEMRVVANEEQNLISARVLGELYQAVTKNRKKLFAAIVEPVVDDWLLEQGGD</sequence>
<dbReference type="InParanoid" id="A0A090MBY9"/>
<keyword evidence="3" id="KW-1185">Reference proteome</keyword>
<proteinExistence type="predicted"/>
<dbReference type="RefSeq" id="XP_022840788.1">
    <property type="nucleotide sequence ID" value="XM_022985100.1"/>
</dbReference>
<name>A0A090MBY9_OSTTA</name>
<evidence type="ECO:0000313" key="3">
    <source>
        <dbReference type="Proteomes" id="UP000009170"/>
    </source>
</evidence>
<dbReference type="KEGG" id="ota:OT_ostta02g03190"/>
<protein>
    <submittedName>
        <fullName evidence="2">GYF</fullName>
    </submittedName>
</protein>
<reference evidence="2 3" key="2">
    <citation type="journal article" date="2014" name="BMC Genomics">
        <title>An improved genome of the model marine alga Ostreococcus tauri unfolds by assessing Illumina de novo assemblies.</title>
        <authorList>
            <person name="Blanc-Mathieu R."/>
            <person name="Verhelst B."/>
            <person name="Derelle E."/>
            <person name="Rombauts S."/>
            <person name="Bouget F.Y."/>
            <person name="Carre I."/>
            <person name="Chateau A."/>
            <person name="Eyre-Walker A."/>
            <person name="Grimsley N."/>
            <person name="Moreau H."/>
            <person name="Piegu B."/>
            <person name="Rivals E."/>
            <person name="Schackwitz W."/>
            <person name="Van de Peer Y."/>
            <person name="Piganeau G."/>
        </authorList>
    </citation>
    <scope>NUCLEOTIDE SEQUENCE [LARGE SCALE GENOMIC DNA]</scope>
    <source>
        <strain evidence="3">OTTH 0595 / CCAP 157/2 / RCC745</strain>
    </source>
</reference>
<reference evidence="3" key="1">
    <citation type="journal article" date="2006" name="Proc. Natl. Acad. Sci. U.S.A.">
        <title>Genome analysis of the smallest free-living eukaryote Ostreococcus tauri unveils many unique features.</title>
        <authorList>
            <person name="Derelle E."/>
            <person name="Ferraz C."/>
            <person name="Rombauts S."/>
            <person name="Rouze P."/>
            <person name="Worden A.Z."/>
            <person name="Robbens S."/>
            <person name="Partensky F."/>
            <person name="Degroeve S."/>
            <person name="Echeynie S."/>
            <person name="Cooke R."/>
            <person name="Saeys Y."/>
            <person name="Wuyts J."/>
            <person name="Jabbari K."/>
            <person name="Bowler C."/>
            <person name="Panaud O."/>
            <person name="Piegu B."/>
            <person name="Ball S.G."/>
            <person name="Ral J.-P."/>
            <person name="Bouget F.-Y."/>
            <person name="Piganeau G."/>
            <person name="De Baets B."/>
            <person name="Picard A."/>
            <person name="Delseny M."/>
            <person name="Demaille J."/>
            <person name="Van de Peer Y."/>
            <person name="Moreau H."/>
        </authorList>
    </citation>
    <scope>NUCLEOTIDE SEQUENCE [LARGE SCALE GENOMIC DNA]</scope>
    <source>
        <strain evidence="3">OTTH 0595 / CCAP 157/2 / RCC745</strain>
    </source>
</reference>
<dbReference type="OrthoDB" id="6415790at2759"/>
<feature type="compositionally biased region" description="Polar residues" evidence="1">
    <location>
        <begin position="265"/>
        <end position="274"/>
    </location>
</feature>
<evidence type="ECO:0000256" key="1">
    <source>
        <dbReference type="SAM" id="MobiDB-lite"/>
    </source>
</evidence>
<feature type="region of interest" description="Disordered" evidence="1">
    <location>
        <begin position="265"/>
        <end position="344"/>
    </location>
</feature>
<dbReference type="Proteomes" id="UP000009170">
    <property type="component" value="Unassembled WGS sequence"/>
</dbReference>
<organism evidence="2 3">
    <name type="scientific">Ostreococcus tauri</name>
    <name type="common">Marine green alga</name>
    <dbReference type="NCBI Taxonomy" id="70448"/>
    <lineage>
        <taxon>Eukaryota</taxon>
        <taxon>Viridiplantae</taxon>
        <taxon>Chlorophyta</taxon>
        <taxon>Mamiellophyceae</taxon>
        <taxon>Mamiellales</taxon>
        <taxon>Bathycoccaceae</taxon>
        <taxon>Ostreococcus</taxon>
    </lineage>
</organism>
<dbReference type="EMBL" id="CAID01000002">
    <property type="protein sequence ID" value="CEG01094.1"/>
    <property type="molecule type" value="Genomic_DNA"/>
</dbReference>
<comment type="caution">
    <text evidence="2">The sequence shown here is derived from an EMBL/GenBank/DDBJ whole genome shotgun (WGS) entry which is preliminary data.</text>
</comment>
<dbReference type="InterPro" id="IPR035445">
    <property type="entry name" value="GYF-like_dom_sf"/>
</dbReference>
<evidence type="ECO:0000313" key="2">
    <source>
        <dbReference type="EMBL" id="CEG01094.1"/>
    </source>
</evidence>
<accession>A0A090MBY9</accession>
<dbReference type="SUPFAM" id="SSF55277">
    <property type="entry name" value="GYF domain"/>
    <property type="match status" value="1"/>
</dbReference>
<feature type="compositionally biased region" description="Basic and acidic residues" evidence="1">
    <location>
        <begin position="293"/>
        <end position="334"/>
    </location>
</feature>
<dbReference type="GeneID" id="9835626"/>
<gene>
    <name evidence="2" type="ORF">OT_ostta02g03190</name>
</gene>
<dbReference type="AlphaFoldDB" id="A0A090MBY9"/>